<dbReference type="RefSeq" id="WP_015853216.1">
    <property type="nucleotide sequence ID" value="NC_012881.1"/>
</dbReference>
<evidence type="ECO:0000313" key="3">
    <source>
        <dbReference type="Proteomes" id="UP000002601"/>
    </source>
</evidence>
<dbReference type="InterPro" id="IPR005646">
    <property type="entry name" value="FapA"/>
</dbReference>
<reference evidence="2 3" key="1">
    <citation type="submission" date="2009-06" db="EMBL/GenBank/DDBJ databases">
        <title>Complete sequence of Desulfovibrio salexigens DSM 2638.</title>
        <authorList>
            <consortium name="US DOE Joint Genome Institute"/>
            <person name="Lucas S."/>
            <person name="Copeland A."/>
            <person name="Lapidus A."/>
            <person name="Glavina del Rio T."/>
            <person name="Tice H."/>
            <person name="Bruce D."/>
            <person name="Goodwin L."/>
            <person name="Pitluck S."/>
            <person name="Munk A.C."/>
            <person name="Brettin T."/>
            <person name="Detter J.C."/>
            <person name="Han C."/>
            <person name="Tapia R."/>
            <person name="Larimer F."/>
            <person name="Land M."/>
            <person name="Hauser L."/>
            <person name="Kyrpides N."/>
            <person name="Anderson I."/>
            <person name="Wall J.D."/>
            <person name="Arkin A.P."/>
            <person name="Dehal P."/>
            <person name="Chivian D."/>
            <person name="Giles B."/>
            <person name="Hazen T.C."/>
        </authorList>
    </citation>
    <scope>NUCLEOTIDE SEQUENCE [LARGE SCALE GENOMIC DNA]</scope>
    <source>
        <strain evidence="3">ATCC 14822 / DSM 2638 / NCIMB 8403 / VKM B-1763</strain>
    </source>
</reference>
<accession>C6BS17</accession>
<name>C6BS17_MARSD</name>
<protein>
    <recommendedName>
        <fullName evidence="1">Flagellar Assembly Protein A N-terminal region domain-containing protein</fullName>
    </recommendedName>
</protein>
<dbReference type="Proteomes" id="UP000002601">
    <property type="component" value="Chromosome"/>
</dbReference>
<dbReference type="Pfam" id="PF03961">
    <property type="entry name" value="FapA"/>
    <property type="match status" value="1"/>
</dbReference>
<dbReference type="KEGG" id="dsa:Desal_3350"/>
<keyword evidence="3" id="KW-1185">Reference proteome</keyword>
<dbReference type="eggNOG" id="COG1315">
    <property type="taxonomic scope" value="Bacteria"/>
</dbReference>
<dbReference type="EMBL" id="CP001649">
    <property type="protein sequence ID" value="ACS81400.1"/>
    <property type="molecule type" value="Genomic_DNA"/>
</dbReference>
<dbReference type="InterPro" id="IPR046866">
    <property type="entry name" value="FapA_N"/>
</dbReference>
<organism evidence="2 3">
    <name type="scientific">Maridesulfovibrio salexigens (strain ATCC 14822 / DSM 2638 / NCIMB 8403 / VKM B-1763)</name>
    <name type="common">Desulfovibrio salexigens</name>
    <dbReference type="NCBI Taxonomy" id="526222"/>
    <lineage>
        <taxon>Bacteria</taxon>
        <taxon>Pseudomonadati</taxon>
        <taxon>Thermodesulfobacteriota</taxon>
        <taxon>Desulfovibrionia</taxon>
        <taxon>Desulfovibrionales</taxon>
        <taxon>Desulfovibrionaceae</taxon>
        <taxon>Maridesulfovibrio</taxon>
    </lineage>
</organism>
<gene>
    <name evidence="2" type="ordered locus">Desal_3350</name>
</gene>
<dbReference type="STRING" id="526222.Desal_3350"/>
<dbReference type="InterPro" id="IPR046865">
    <property type="entry name" value="FapA_b_solenoid"/>
</dbReference>
<proteinExistence type="predicted"/>
<dbReference type="AlphaFoldDB" id="C6BS17"/>
<dbReference type="PANTHER" id="PTHR38032">
    <property type="entry name" value="POLYMERASE-RELATED"/>
    <property type="match status" value="1"/>
</dbReference>
<dbReference type="HOGENOM" id="CLU_026157_2_1_7"/>
<dbReference type="Pfam" id="PF20250">
    <property type="entry name" value="FapA_N"/>
    <property type="match status" value="1"/>
</dbReference>
<evidence type="ECO:0000259" key="1">
    <source>
        <dbReference type="Pfam" id="PF20250"/>
    </source>
</evidence>
<dbReference type="OrthoDB" id="5446236at2"/>
<evidence type="ECO:0000313" key="2">
    <source>
        <dbReference type="EMBL" id="ACS81400.1"/>
    </source>
</evidence>
<dbReference type="PANTHER" id="PTHR38032:SF1">
    <property type="entry name" value="RNA-BINDING PROTEIN KHPB N-TERMINAL DOMAIN-CONTAINING PROTEIN"/>
    <property type="match status" value="1"/>
</dbReference>
<feature type="domain" description="Flagellar Assembly Protein A N-terminal region" evidence="1">
    <location>
        <begin position="17"/>
        <end position="96"/>
    </location>
</feature>
<sequence>MPCLKHYFDPDFDYTDLKPVEKNDGSVDYYNMGYVQSVIIGQVLAQWEEPDEDGKCPLGQRHYPEKEFPRGPNTKINPENTNQLIATRNGYVFYNEEGLITVKELLNVRGDVNLSTGNIFFVGDMVVHGSIKSGLDVKANNINVKGVIEQANVHAAGFLKCDGGIKGNTKGLIESKETLRTTFCENATLVSSGNIIIDKNCMHTTVYCEGKFAVKGRFAGGRCYSDQIVFIGEQLGGGLSAASQIIVGYNPLLLLQIDKISTQISVLENDVKDLQKIMSNGSSTTAEFTGKIEKCEMKIRFLKNKKKQLWGKIQQAEKLESCRIMVQGIVKSGVEISIGPAYMQVNEPLENVFFYYENNEIKVGSPALKK</sequence>